<evidence type="ECO:0000313" key="9">
    <source>
        <dbReference type="EMBL" id="SEA61104.1"/>
    </source>
</evidence>
<feature type="transmembrane region" description="Helical" evidence="6">
    <location>
        <begin position="719"/>
        <end position="742"/>
    </location>
</feature>
<keyword evidence="5 6" id="KW-0472">Membrane</keyword>
<feature type="transmembrane region" description="Helical" evidence="6">
    <location>
        <begin position="295"/>
        <end position="316"/>
    </location>
</feature>
<dbReference type="RefSeq" id="WP_091401143.1">
    <property type="nucleotide sequence ID" value="NZ_FNQY01000033.1"/>
</dbReference>
<feature type="transmembrane region" description="Helical" evidence="6">
    <location>
        <begin position="385"/>
        <end position="413"/>
    </location>
</feature>
<dbReference type="AlphaFoldDB" id="A0A1H4CL87"/>
<feature type="transmembrane region" description="Helical" evidence="6">
    <location>
        <begin position="343"/>
        <end position="365"/>
    </location>
</feature>
<evidence type="ECO:0000256" key="1">
    <source>
        <dbReference type="ARBA" id="ARBA00004651"/>
    </source>
</evidence>
<comment type="subcellular location">
    <subcellularLocation>
        <location evidence="1">Cell membrane</location>
        <topology evidence="1">Multi-pass membrane protein</topology>
    </subcellularLocation>
</comment>
<keyword evidence="2" id="KW-1003">Cell membrane</keyword>
<dbReference type="PANTHER" id="PTHR30572:SF18">
    <property type="entry name" value="ABC-TYPE MACROLIDE FAMILY EXPORT SYSTEM PERMEASE COMPONENT 2"/>
    <property type="match status" value="1"/>
</dbReference>
<feature type="transmembrane region" description="Helical" evidence="6">
    <location>
        <begin position="676"/>
        <end position="698"/>
    </location>
</feature>
<evidence type="ECO:0000313" key="10">
    <source>
        <dbReference type="Proteomes" id="UP000199041"/>
    </source>
</evidence>
<evidence type="ECO:0000256" key="2">
    <source>
        <dbReference type="ARBA" id="ARBA00022475"/>
    </source>
</evidence>
<dbReference type="InterPro" id="IPR050250">
    <property type="entry name" value="Macrolide_Exporter_MacB"/>
</dbReference>
<feature type="transmembrane region" description="Helical" evidence="6">
    <location>
        <begin position="762"/>
        <end position="782"/>
    </location>
</feature>
<dbReference type="Proteomes" id="UP000199041">
    <property type="component" value="Unassembled WGS sequence"/>
</dbReference>
<protein>
    <submittedName>
        <fullName evidence="9">Putative ABC transport system permease protein</fullName>
    </submittedName>
</protein>
<sequence>MFRHYLKVAWRGFKRASVFSFINITGLTIGLTCSMLILLFVKDELSFDKFHEHGHQIYRVVSQSTFKGESKISSNTGLLEGPRFAAHVPGIRSFVRIEYDGTDFKKGTEVQSMNFFRADSNFFVFFSFPLIAGNPATCLKDPYSIVLSKTEAIRQFGSTDILGKTVLLKEDTTFKPYTVTAVAKDCPQNSSIRFNALSPIKVSAADEANPQNWFSSFLNTFVMLDDHANLGQVERQMKNYYFKDASVTFKSLLQQYGLSASEASMEDYRLQPIAAMHLDKAISSGNGISATSNPVYSYILSGIALFILLIACINFINLTIARSLKRAKEIGIRKVVGSNKKQLIIQFMGESIILCMISFCLALLLTELLLPLFNTLANKSLSLSYLLDAGLIASLAGLFALTSFIAGFYPALVLTRFEPTKILYNRFDVQGKNYLQKSLVVVQFTIASFFVILTFVVYQQFKFLTSADLGYDDNNLVLIEQYNAQPKGAIFQKMLSENPAIKEVAAKNGGLHSTLAKTSGGAVINFLSDMITPNFLDELKIPILTGRNFSPTNPTDSIDKILVNEAFVKEAGWTAPLGQKITITPEDNKVVEVIGVVKNYHYGSMNEPINPQVFRWQDINKLNAFYIKIQPGMSSAALNHIKTTYQALFPLSPYSYNFVQQSNKMQYSDIAKWRQILLFGGLVTIIISFMGLFGLSVLSSERRRKEIGIRKVYGASVGGIIRLLTTDYLKLVLLSLIIAAPITYMAAHKFLETMLYRIPLSVRLFIIPDLLVILLAFLTIYLQTRQSATVNPVKSLKND</sequence>
<keyword evidence="4 6" id="KW-1133">Transmembrane helix</keyword>
<dbReference type="GO" id="GO:0022857">
    <property type="term" value="F:transmembrane transporter activity"/>
    <property type="evidence" value="ECO:0007669"/>
    <property type="project" value="TreeGrafter"/>
</dbReference>
<evidence type="ECO:0000259" key="8">
    <source>
        <dbReference type="Pfam" id="PF12704"/>
    </source>
</evidence>
<feature type="domain" description="ABC3 transporter permease C-terminal" evidence="7">
    <location>
        <begin position="680"/>
        <end position="792"/>
    </location>
</feature>
<reference evidence="9 10" key="1">
    <citation type="submission" date="2016-10" db="EMBL/GenBank/DDBJ databases">
        <authorList>
            <person name="de Groot N.N."/>
        </authorList>
    </citation>
    <scope>NUCLEOTIDE SEQUENCE [LARGE SCALE GENOMIC DNA]</scope>
    <source>
        <strain evidence="9 10">Vu-144</strain>
    </source>
</reference>
<keyword evidence="10" id="KW-1185">Reference proteome</keyword>
<organism evidence="9 10">
    <name type="scientific">Arachidicoccus rhizosphaerae</name>
    <dbReference type="NCBI Taxonomy" id="551991"/>
    <lineage>
        <taxon>Bacteria</taxon>
        <taxon>Pseudomonadati</taxon>
        <taxon>Bacteroidota</taxon>
        <taxon>Chitinophagia</taxon>
        <taxon>Chitinophagales</taxon>
        <taxon>Chitinophagaceae</taxon>
        <taxon>Arachidicoccus</taxon>
    </lineage>
</organism>
<name>A0A1H4CL87_9BACT</name>
<evidence type="ECO:0000256" key="4">
    <source>
        <dbReference type="ARBA" id="ARBA00022989"/>
    </source>
</evidence>
<evidence type="ECO:0000256" key="3">
    <source>
        <dbReference type="ARBA" id="ARBA00022692"/>
    </source>
</evidence>
<dbReference type="PANTHER" id="PTHR30572">
    <property type="entry name" value="MEMBRANE COMPONENT OF TRANSPORTER-RELATED"/>
    <property type="match status" value="1"/>
</dbReference>
<dbReference type="Pfam" id="PF02687">
    <property type="entry name" value="FtsX"/>
    <property type="match status" value="2"/>
</dbReference>
<dbReference type="OrthoDB" id="5933722at2"/>
<proteinExistence type="predicted"/>
<feature type="domain" description="MacB-like periplasmic core" evidence="8">
    <location>
        <begin position="445"/>
        <end position="636"/>
    </location>
</feature>
<gene>
    <name evidence="9" type="ORF">SAMN05192529_13311</name>
</gene>
<feature type="transmembrane region" description="Helical" evidence="6">
    <location>
        <begin position="21"/>
        <end position="41"/>
    </location>
</feature>
<feature type="domain" description="MacB-like periplasmic core" evidence="8">
    <location>
        <begin position="20"/>
        <end position="239"/>
    </location>
</feature>
<keyword evidence="3 6" id="KW-0812">Transmembrane</keyword>
<dbReference type="GO" id="GO:0005886">
    <property type="term" value="C:plasma membrane"/>
    <property type="evidence" value="ECO:0007669"/>
    <property type="project" value="UniProtKB-SubCell"/>
</dbReference>
<dbReference type="Pfam" id="PF12704">
    <property type="entry name" value="MacB_PCD"/>
    <property type="match status" value="2"/>
</dbReference>
<evidence type="ECO:0000256" key="6">
    <source>
        <dbReference type="SAM" id="Phobius"/>
    </source>
</evidence>
<dbReference type="STRING" id="551991.SAMN05192529_13311"/>
<accession>A0A1H4CL87</accession>
<dbReference type="EMBL" id="FNQY01000033">
    <property type="protein sequence ID" value="SEA61104.1"/>
    <property type="molecule type" value="Genomic_DNA"/>
</dbReference>
<evidence type="ECO:0000259" key="7">
    <source>
        <dbReference type="Pfam" id="PF02687"/>
    </source>
</evidence>
<dbReference type="InterPro" id="IPR003838">
    <property type="entry name" value="ABC3_permease_C"/>
</dbReference>
<evidence type="ECO:0000256" key="5">
    <source>
        <dbReference type="ARBA" id="ARBA00023136"/>
    </source>
</evidence>
<dbReference type="InterPro" id="IPR025857">
    <property type="entry name" value="MacB_PCD"/>
</dbReference>
<feature type="domain" description="ABC3 transporter permease C-terminal" evidence="7">
    <location>
        <begin position="303"/>
        <end position="419"/>
    </location>
</feature>
<feature type="transmembrane region" description="Helical" evidence="6">
    <location>
        <begin position="434"/>
        <end position="458"/>
    </location>
</feature>